<evidence type="ECO:0000313" key="12">
    <source>
        <dbReference type="EMBL" id="CAH3169374.1"/>
    </source>
</evidence>
<feature type="compositionally biased region" description="Polar residues" evidence="9">
    <location>
        <begin position="1"/>
        <end position="11"/>
    </location>
</feature>
<evidence type="ECO:0000256" key="7">
    <source>
        <dbReference type="ARBA" id="ARBA00023224"/>
    </source>
</evidence>
<dbReference type="PANTHER" id="PTHR24243">
    <property type="entry name" value="G-PROTEIN COUPLED RECEPTOR"/>
    <property type="match status" value="1"/>
</dbReference>
<dbReference type="SUPFAM" id="SSF81321">
    <property type="entry name" value="Family A G protein-coupled receptor-like"/>
    <property type="match status" value="1"/>
</dbReference>
<keyword evidence="2 8" id="KW-0812">Transmembrane</keyword>
<feature type="transmembrane region" description="Helical" evidence="10">
    <location>
        <begin position="273"/>
        <end position="292"/>
    </location>
</feature>
<feature type="transmembrane region" description="Helical" evidence="10">
    <location>
        <begin position="67"/>
        <end position="86"/>
    </location>
</feature>
<dbReference type="PRINTS" id="PR00237">
    <property type="entry name" value="GPCRRHODOPSN"/>
</dbReference>
<keyword evidence="4 8" id="KW-0297">G-protein coupled receptor</keyword>
<feature type="transmembrane region" description="Helical" evidence="10">
    <location>
        <begin position="145"/>
        <end position="166"/>
    </location>
</feature>
<evidence type="ECO:0000256" key="9">
    <source>
        <dbReference type="SAM" id="MobiDB-lite"/>
    </source>
</evidence>
<keyword evidence="13" id="KW-1185">Reference proteome</keyword>
<evidence type="ECO:0000256" key="1">
    <source>
        <dbReference type="ARBA" id="ARBA00004141"/>
    </source>
</evidence>
<feature type="transmembrane region" description="Helical" evidence="10">
    <location>
        <begin position="237"/>
        <end position="258"/>
    </location>
</feature>
<dbReference type="PROSITE" id="PS00237">
    <property type="entry name" value="G_PROTEIN_RECEP_F1_1"/>
    <property type="match status" value="1"/>
</dbReference>
<feature type="transmembrane region" description="Helical" evidence="10">
    <location>
        <begin position="106"/>
        <end position="124"/>
    </location>
</feature>
<dbReference type="Proteomes" id="UP001159427">
    <property type="component" value="Unassembled WGS sequence"/>
</dbReference>
<name>A0ABN8QWK0_9CNID</name>
<dbReference type="CDD" id="cd00637">
    <property type="entry name" value="7tm_classA_rhodopsin-like"/>
    <property type="match status" value="1"/>
</dbReference>
<keyword evidence="7 8" id="KW-0807">Transducer</keyword>
<evidence type="ECO:0000256" key="5">
    <source>
        <dbReference type="ARBA" id="ARBA00023136"/>
    </source>
</evidence>
<evidence type="ECO:0000313" key="13">
    <source>
        <dbReference type="Proteomes" id="UP001159427"/>
    </source>
</evidence>
<dbReference type="InterPro" id="IPR017452">
    <property type="entry name" value="GPCR_Rhodpsn_7TM"/>
</dbReference>
<dbReference type="PANTHER" id="PTHR24243:SF208">
    <property type="entry name" value="PYROKININ-1 RECEPTOR"/>
    <property type="match status" value="1"/>
</dbReference>
<feature type="transmembrane region" description="Helical" evidence="10">
    <location>
        <begin position="186"/>
        <end position="216"/>
    </location>
</feature>
<protein>
    <recommendedName>
        <fullName evidence="11">G-protein coupled receptors family 1 profile domain-containing protein</fullName>
    </recommendedName>
</protein>
<comment type="subcellular location">
    <subcellularLocation>
        <location evidence="1">Membrane</location>
        <topology evidence="1">Multi-pass membrane protein</topology>
    </subcellularLocation>
</comment>
<evidence type="ECO:0000259" key="11">
    <source>
        <dbReference type="PROSITE" id="PS50262"/>
    </source>
</evidence>
<reference evidence="12 13" key="1">
    <citation type="submission" date="2022-05" db="EMBL/GenBank/DDBJ databases">
        <authorList>
            <consortium name="Genoscope - CEA"/>
            <person name="William W."/>
        </authorList>
    </citation>
    <scope>NUCLEOTIDE SEQUENCE [LARGE SCALE GENOMIC DNA]</scope>
</reference>
<comment type="caution">
    <text evidence="12">The sequence shown here is derived from an EMBL/GenBank/DDBJ whole genome shotgun (WGS) entry which is preliminary data.</text>
</comment>
<feature type="domain" description="G-protein coupled receptors family 1 profile" evidence="11">
    <location>
        <begin position="47"/>
        <end position="290"/>
    </location>
</feature>
<feature type="transmembrane region" description="Helical" evidence="10">
    <location>
        <begin position="27"/>
        <end position="55"/>
    </location>
</feature>
<dbReference type="Gene3D" id="1.20.1070.10">
    <property type="entry name" value="Rhodopsin 7-helix transmembrane proteins"/>
    <property type="match status" value="1"/>
</dbReference>
<dbReference type="Pfam" id="PF00001">
    <property type="entry name" value="7tm_1"/>
    <property type="match status" value="1"/>
</dbReference>
<keyword evidence="6 8" id="KW-0675">Receptor</keyword>
<dbReference type="InterPro" id="IPR000276">
    <property type="entry name" value="GPCR_Rhodpsn"/>
</dbReference>
<evidence type="ECO:0000256" key="8">
    <source>
        <dbReference type="RuleBase" id="RU000688"/>
    </source>
</evidence>
<evidence type="ECO:0000256" key="4">
    <source>
        <dbReference type="ARBA" id="ARBA00023040"/>
    </source>
</evidence>
<sequence>MTMNFSLENQPNLNSTTNNTSTEDDDLFPLVSFLVTSIVLLPVGIVGNLLVIVAVKKKRYLRTKTNVLLANLAGADLFACILGYSFGSARTFPSPTAARVLCKVNSYYPAFSFISILTLTMIALERYNAIVKPLSTGFKFSRRTLRYFITAIWIISTLIVTPLVYFNHFNSDYGCARTWSAEAQMIFWTTAFFIAILLPLLVLIYCYLHIIRALYFGRRIIPMNLPVHVDAREKKRVIKLSIVVTLVFFLAFAPFVVVKELQIHGLANNELQVFSLISVLLSSILNPFIYAFQSSNYRRAFKELITCRDLS</sequence>
<keyword evidence="5 10" id="KW-0472">Membrane</keyword>
<dbReference type="SMART" id="SM01381">
    <property type="entry name" value="7TM_GPCR_Srsx"/>
    <property type="match status" value="1"/>
</dbReference>
<keyword evidence="3 10" id="KW-1133">Transmembrane helix</keyword>
<organism evidence="12 13">
    <name type="scientific">Porites evermanni</name>
    <dbReference type="NCBI Taxonomy" id="104178"/>
    <lineage>
        <taxon>Eukaryota</taxon>
        <taxon>Metazoa</taxon>
        <taxon>Cnidaria</taxon>
        <taxon>Anthozoa</taxon>
        <taxon>Hexacorallia</taxon>
        <taxon>Scleractinia</taxon>
        <taxon>Fungiina</taxon>
        <taxon>Poritidae</taxon>
        <taxon>Porites</taxon>
    </lineage>
</organism>
<evidence type="ECO:0000256" key="10">
    <source>
        <dbReference type="SAM" id="Phobius"/>
    </source>
</evidence>
<evidence type="ECO:0000256" key="3">
    <source>
        <dbReference type="ARBA" id="ARBA00022989"/>
    </source>
</evidence>
<feature type="region of interest" description="Disordered" evidence="9">
    <location>
        <begin position="1"/>
        <end position="20"/>
    </location>
</feature>
<comment type="similarity">
    <text evidence="8">Belongs to the G-protein coupled receptor 1 family.</text>
</comment>
<evidence type="ECO:0000256" key="2">
    <source>
        <dbReference type="ARBA" id="ARBA00022692"/>
    </source>
</evidence>
<dbReference type="EMBL" id="CALNXI010001450">
    <property type="protein sequence ID" value="CAH3169374.1"/>
    <property type="molecule type" value="Genomic_DNA"/>
</dbReference>
<proteinExistence type="inferred from homology"/>
<gene>
    <name evidence="12" type="ORF">PEVE_00006862</name>
</gene>
<accession>A0ABN8QWK0</accession>
<evidence type="ECO:0000256" key="6">
    <source>
        <dbReference type="ARBA" id="ARBA00023170"/>
    </source>
</evidence>
<dbReference type="PROSITE" id="PS50262">
    <property type="entry name" value="G_PROTEIN_RECEP_F1_2"/>
    <property type="match status" value="1"/>
</dbReference>